<organism evidence="2 3">
    <name type="scientific">Candidatus Opimibacter skivensis</name>
    <dbReference type="NCBI Taxonomy" id="2982028"/>
    <lineage>
        <taxon>Bacteria</taxon>
        <taxon>Pseudomonadati</taxon>
        <taxon>Bacteroidota</taxon>
        <taxon>Saprospiria</taxon>
        <taxon>Saprospirales</taxon>
        <taxon>Saprospiraceae</taxon>
        <taxon>Candidatus Opimibacter</taxon>
    </lineage>
</organism>
<proteinExistence type="predicted"/>
<sequence length="71" mass="7880">MKLLDLSITSLILRFYLLMAIVVGAGFSGYWAISLLALPVFFSALMGIKIRWPKAHVRSHKADSTGLQHAH</sequence>
<gene>
    <name evidence="2" type="ORF">IPP15_07675</name>
</gene>
<keyword evidence="1" id="KW-0812">Transmembrane</keyword>
<dbReference type="Proteomes" id="UP000808337">
    <property type="component" value="Unassembled WGS sequence"/>
</dbReference>
<dbReference type="AlphaFoldDB" id="A0A9D7SUB7"/>
<keyword evidence="1" id="KW-0472">Membrane</keyword>
<evidence type="ECO:0000313" key="2">
    <source>
        <dbReference type="EMBL" id="MBK9982289.1"/>
    </source>
</evidence>
<reference evidence="2 3" key="1">
    <citation type="submission" date="2020-10" db="EMBL/GenBank/DDBJ databases">
        <title>Connecting structure to function with the recovery of over 1000 high-quality activated sludge metagenome-assembled genomes encoding full-length rRNA genes using long-read sequencing.</title>
        <authorList>
            <person name="Singleton C.M."/>
            <person name="Petriglieri F."/>
            <person name="Kristensen J.M."/>
            <person name="Kirkegaard R.H."/>
            <person name="Michaelsen T.Y."/>
            <person name="Andersen M.H."/>
            <person name="Karst S.M."/>
            <person name="Dueholm M.S."/>
            <person name="Nielsen P.H."/>
            <person name="Albertsen M."/>
        </authorList>
    </citation>
    <scope>NUCLEOTIDE SEQUENCE [LARGE SCALE GENOMIC DNA]</scope>
    <source>
        <strain evidence="2">Ribe_18-Q3-R11-54_MAXAC.273</strain>
    </source>
</reference>
<evidence type="ECO:0000313" key="3">
    <source>
        <dbReference type="Proteomes" id="UP000808337"/>
    </source>
</evidence>
<keyword evidence="1" id="KW-1133">Transmembrane helix</keyword>
<name>A0A9D7SUB7_9BACT</name>
<protein>
    <submittedName>
        <fullName evidence="2">Uncharacterized protein</fullName>
    </submittedName>
</protein>
<evidence type="ECO:0000256" key="1">
    <source>
        <dbReference type="SAM" id="Phobius"/>
    </source>
</evidence>
<accession>A0A9D7SUB7</accession>
<comment type="caution">
    <text evidence="2">The sequence shown here is derived from an EMBL/GenBank/DDBJ whole genome shotgun (WGS) entry which is preliminary data.</text>
</comment>
<feature type="transmembrane region" description="Helical" evidence="1">
    <location>
        <begin position="15"/>
        <end position="48"/>
    </location>
</feature>
<dbReference type="EMBL" id="JADKGY010000006">
    <property type="protein sequence ID" value="MBK9982289.1"/>
    <property type="molecule type" value="Genomic_DNA"/>
</dbReference>